<reference evidence="1 2" key="1">
    <citation type="journal article" date="2024" name="IMA Fungus">
        <title>IMA Genome - F19 : A genome assembly and annotation guide to empower mycologists, including annotated draft genome sequences of Ceratocystis pirilliformis, Diaporthe australafricana, Fusarium ophioides, Paecilomyces lecythidis, and Sporothrix stenoceras.</title>
        <authorList>
            <person name="Aylward J."/>
            <person name="Wilson A.M."/>
            <person name="Visagie C.M."/>
            <person name="Spraker J."/>
            <person name="Barnes I."/>
            <person name="Buitendag C."/>
            <person name="Ceriani C."/>
            <person name="Del Mar Angel L."/>
            <person name="du Plessis D."/>
            <person name="Fuchs T."/>
            <person name="Gasser K."/>
            <person name="Kramer D."/>
            <person name="Li W."/>
            <person name="Munsamy K."/>
            <person name="Piso A."/>
            <person name="Price J.L."/>
            <person name="Sonnekus B."/>
            <person name="Thomas C."/>
            <person name="van der Nest A."/>
            <person name="van Dijk A."/>
            <person name="van Heerden A."/>
            <person name="van Vuuren N."/>
            <person name="Yilmaz N."/>
            <person name="Duong T.A."/>
            <person name="van der Merwe N.A."/>
            <person name="Wingfield M.J."/>
            <person name="Wingfield B.D."/>
        </authorList>
    </citation>
    <scope>NUCLEOTIDE SEQUENCE [LARGE SCALE GENOMIC DNA]</scope>
    <source>
        <strain evidence="1 2">CMW 18300</strain>
    </source>
</reference>
<protein>
    <submittedName>
        <fullName evidence="1">Uncharacterized protein</fullName>
    </submittedName>
</protein>
<keyword evidence="2" id="KW-1185">Reference proteome</keyword>
<dbReference type="Proteomes" id="UP001583177">
    <property type="component" value="Unassembled WGS sequence"/>
</dbReference>
<sequence length="282" mass="32884">MAAAAAAAGDVERRRAARGSIYAHAGQIMLRYFNHDFNREAEELTDVRNLAQRWCINYFKVPRFNDIPLHRHSKINKLYGTGTEPLSYELERDAPDNPWLLFHPDAFNLNVVPWRRFSDERAETSRAETTTMKDFYQEPYEFGVLKAKCVTARKLNDADFRTATEHIRYSGALGRNRLPRDFSGRLGITSDDLWRDQAIVRYMPEFMVWLGHTPADWAAVAVSNEQRTLYKHKYMVRSGKMFFGRAEKIRSRQGGDGPTKYRAPGHRRLVNKWRLRLGKERL</sequence>
<evidence type="ECO:0000313" key="1">
    <source>
        <dbReference type="EMBL" id="KAL1871152.1"/>
    </source>
</evidence>
<proteinExistence type="predicted"/>
<gene>
    <name evidence="1" type="ORF">Daus18300_004897</name>
</gene>
<accession>A0ABR3X652</accession>
<dbReference type="EMBL" id="JAWRVE010000034">
    <property type="protein sequence ID" value="KAL1871152.1"/>
    <property type="molecule type" value="Genomic_DNA"/>
</dbReference>
<organism evidence="1 2">
    <name type="scientific">Diaporthe australafricana</name>
    <dbReference type="NCBI Taxonomy" id="127596"/>
    <lineage>
        <taxon>Eukaryota</taxon>
        <taxon>Fungi</taxon>
        <taxon>Dikarya</taxon>
        <taxon>Ascomycota</taxon>
        <taxon>Pezizomycotina</taxon>
        <taxon>Sordariomycetes</taxon>
        <taxon>Sordariomycetidae</taxon>
        <taxon>Diaporthales</taxon>
        <taxon>Diaporthaceae</taxon>
        <taxon>Diaporthe</taxon>
    </lineage>
</organism>
<name>A0ABR3X652_9PEZI</name>
<comment type="caution">
    <text evidence="1">The sequence shown here is derived from an EMBL/GenBank/DDBJ whole genome shotgun (WGS) entry which is preliminary data.</text>
</comment>
<evidence type="ECO:0000313" key="2">
    <source>
        <dbReference type="Proteomes" id="UP001583177"/>
    </source>
</evidence>